<sequence>MLGELPPIVALPSNPADALRPVPLFGHSTGLYETRLARRHHHHQHHHHPRENGAWVGNAGGDATAVSPAVHKKVDVVQSHFSNSCGEQKAAPVLPQAAAKGESNNAQSSVALNGNNMETLTEKDIDVLLEVLETRYEKYLLAKQQITERYLIRIETDVDRFLTTHHGGGSTSPSRFGGGVASFIKNTLVSRIPSPQRLRSGDTEGPKAENAGDENNNGGGGTRDDGLPSLQESSYKANAISFNYLDVRPTNMGSIAANLVVLRHCLAECFSPGSRVKRSLLEPIVRGVWDQSLRPIKNSAMELLGAAQQNVRPPLEYLFSLGRQGDAALWSQRCARYDRIVKALQDDLNYLHTVEEMDREAIEEPMRARQAADEGLSDCVPVSGLVLSRLHRLENEHRTAWEFWRNR</sequence>
<evidence type="ECO:0000313" key="2">
    <source>
        <dbReference type="EMBL" id="EKF26908.1"/>
    </source>
</evidence>
<accession>K2LW02</accession>
<keyword evidence="3" id="KW-1185">Reference proteome</keyword>
<comment type="caution">
    <text evidence="2">The sequence shown here is derived from an EMBL/GenBank/DDBJ whole genome shotgun (WGS) entry which is preliminary data.</text>
</comment>
<protein>
    <submittedName>
        <fullName evidence="2">Uncharacterized protein</fullName>
    </submittedName>
</protein>
<feature type="region of interest" description="Disordered" evidence="1">
    <location>
        <begin position="38"/>
        <end position="60"/>
    </location>
</feature>
<name>K2LW02_TRYCR</name>
<evidence type="ECO:0000256" key="1">
    <source>
        <dbReference type="SAM" id="MobiDB-lite"/>
    </source>
</evidence>
<evidence type="ECO:0000313" key="3">
    <source>
        <dbReference type="Proteomes" id="UP000007350"/>
    </source>
</evidence>
<dbReference type="AlphaFoldDB" id="K2LW02"/>
<organism evidence="2 3">
    <name type="scientific">Trypanosoma cruzi marinkellei</name>
    <dbReference type="NCBI Taxonomy" id="85056"/>
    <lineage>
        <taxon>Eukaryota</taxon>
        <taxon>Discoba</taxon>
        <taxon>Euglenozoa</taxon>
        <taxon>Kinetoplastea</taxon>
        <taxon>Metakinetoplastina</taxon>
        <taxon>Trypanosomatida</taxon>
        <taxon>Trypanosomatidae</taxon>
        <taxon>Trypanosoma</taxon>
        <taxon>Schizotrypanum</taxon>
    </lineage>
</organism>
<gene>
    <name evidence="2" type="ORF">MOQ_009376</name>
</gene>
<proteinExistence type="predicted"/>
<feature type="compositionally biased region" description="Basic residues" evidence="1">
    <location>
        <begin position="38"/>
        <end position="49"/>
    </location>
</feature>
<dbReference type="Proteomes" id="UP000007350">
    <property type="component" value="Unassembled WGS sequence"/>
</dbReference>
<feature type="region of interest" description="Disordered" evidence="1">
    <location>
        <begin position="194"/>
        <end position="230"/>
    </location>
</feature>
<dbReference type="EMBL" id="AHKC01019672">
    <property type="protein sequence ID" value="EKF26908.1"/>
    <property type="molecule type" value="Genomic_DNA"/>
</dbReference>
<reference evidence="2 3" key="1">
    <citation type="journal article" date="2012" name="BMC Genomics">
        <title>Comparative genomic analysis of human infective Trypanosoma cruzi lineages with the bat-restricted subspecies T. cruzi marinkellei.</title>
        <authorList>
            <person name="Franzen O."/>
            <person name="Talavera-Lopez C."/>
            <person name="Ochaya S."/>
            <person name="Butler C.E."/>
            <person name="Messenger L.A."/>
            <person name="Lewis M.D."/>
            <person name="Llewellyn M.S."/>
            <person name="Marinkelle C.J."/>
            <person name="Tyler K.M."/>
            <person name="Miles M.A."/>
            <person name="Andersson B."/>
        </authorList>
    </citation>
    <scope>NUCLEOTIDE SEQUENCE [LARGE SCALE GENOMIC DNA]</scope>
    <source>
        <strain evidence="2 3">B7</strain>
    </source>
</reference>
<dbReference type="OrthoDB" id="21001at2759"/>